<dbReference type="CDD" id="cd02683">
    <property type="entry name" value="MIT_1"/>
    <property type="match status" value="1"/>
</dbReference>
<dbReference type="Proteomes" id="UP000440578">
    <property type="component" value="Unassembled WGS sequence"/>
</dbReference>
<gene>
    <name evidence="2" type="primary">Mitd1</name>
    <name evidence="2" type="ORF">FJT64_027803</name>
</gene>
<evidence type="ECO:0000259" key="1">
    <source>
        <dbReference type="SMART" id="SM00745"/>
    </source>
</evidence>
<dbReference type="PANTHER" id="PTHR21222:SF1">
    <property type="entry name" value="MIT DOMAIN-CONTAINING PROTEIN 1"/>
    <property type="match status" value="1"/>
</dbReference>
<keyword evidence="3" id="KW-1185">Reference proteome</keyword>
<comment type="caution">
    <text evidence="2">The sequence shown here is derived from an EMBL/GenBank/DDBJ whole genome shotgun (WGS) entry which is preliminary data.</text>
</comment>
<accession>A0A6A4W2F0</accession>
<dbReference type="InterPro" id="IPR038113">
    <property type="entry name" value="MITD1_C_sf"/>
</dbReference>
<dbReference type="Gene3D" id="3.30.870.30">
    <property type="entry name" value="MITD, C-terminal phospholipase D-like domain"/>
    <property type="match status" value="1"/>
</dbReference>
<proteinExistence type="predicted"/>
<evidence type="ECO:0000313" key="2">
    <source>
        <dbReference type="EMBL" id="KAF0299429.1"/>
    </source>
</evidence>
<dbReference type="SMART" id="SM00745">
    <property type="entry name" value="MIT"/>
    <property type="match status" value="1"/>
</dbReference>
<dbReference type="OrthoDB" id="19553at2759"/>
<evidence type="ECO:0000313" key="3">
    <source>
        <dbReference type="Proteomes" id="UP000440578"/>
    </source>
</evidence>
<reference evidence="2 3" key="1">
    <citation type="submission" date="2019-07" db="EMBL/GenBank/DDBJ databases">
        <title>Draft genome assembly of a fouling barnacle, Amphibalanus amphitrite (Darwin, 1854): The first reference genome for Thecostraca.</title>
        <authorList>
            <person name="Kim W."/>
        </authorList>
    </citation>
    <scope>NUCLEOTIDE SEQUENCE [LARGE SCALE GENOMIC DNA]</scope>
    <source>
        <strain evidence="2">SNU_AA5</strain>
        <tissue evidence="2">Soma without cirri and trophi</tissue>
    </source>
</reference>
<dbReference type="InterPro" id="IPR036181">
    <property type="entry name" value="MIT_dom_sf"/>
</dbReference>
<dbReference type="CDD" id="cd02685">
    <property type="entry name" value="MIT_C"/>
    <property type="match status" value="1"/>
</dbReference>
<dbReference type="InterPro" id="IPR045331">
    <property type="entry name" value="MITD1_N"/>
</dbReference>
<dbReference type="AlphaFoldDB" id="A0A6A4W2F0"/>
<name>A0A6A4W2F0_AMPAM</name>
<dbReference type="InterPro" id="IPR052817">
    <property type="entry name" value="MIT_domain_contain_protein1"/>
</dbReference>
<dbReference type="Pfam" id="PF04212">
    <property type="entry name" value="MIT"/>
    <property type="match status" value="1"/>
</dbReference>
<sequence>MDGLEAAAVSVLKRAVELDTKRRWTESMTCYQEGLHLLMEVIKGLPEGSRRSAFRTKATEYMDRAEKLKTQIEAEKRLGKYHEQLHIDEDSTGHSYESVFGRFLDSAVTVVEVEDPYIRAVHQCYNFLRLCELCVRKCPRLRQITLLTGSDPGDADAQRERLNKIGASLSERGVKLAITFSETLHDREIRINNGWIIKIGRGLSYFKPPASKFCLGYNDLDLRPCQETTVDIIHKAASK</sequence>
<dbReference type="PANTHER" id="PTHR21222">
    <property type="entry name" value="MIT DOMAIN-CONTAINING PROTEIN 1"/>
    <property type="match status" value="1"/>
</dbReference>
<feature type="domain" description="MIT" evidence="1">
    <location>
        <begin position="1"/>
        <end position="80"/>
    </location>
</feature>
<protein>
    <submittedName>
        <fullName evidence="2">MIT domain-containing protein 1</fullName>
    </submittedName>
</protein>
<dbReference type="SUPFAM" id="SSF116846">
    <property type="entry name" value="MIT domain"/>
    <property type="match status" value="1"/>
</dbReference>
<dbReference type="InterPro" id="IPR007330">
    <property type="entry name" value="MIT_dom"/>
</dbReference>
<dbReference type="Gene3D" id="1.20.58.80">
    <property type="entry name" value="Phosphotransferase system, lactose/cellobiose-type IIA subunit"/>
    <property type="match status" value="1"/>
</dbReference>
<dbReference type="Pfam" id="PF16565">
    <property type="entry name" value="MIT_C"/>
    <property type="match status" value="1"/>
</dbReference>
<organism evidence="2 3">
    <name type="scientific">Amphibalanus amphitrite</name>
    <name type="common">Striped barnacle</name>
    <name type="synonym">Balanus amphitrite</name>
    <dbReference type="NCBI Taxonomy" id="1232801"/>
    <lineage>
        <taxon>Eukaryota</taxon>
        <taxon>Metazoa</taxon>
        <taxon>Ecdysozoa</taxon>
        <taxon>Arthropoda</taxon>
        <taxon>Crustacea</taxon>
        <taxon>Multicrustacea</taxon>
        <taxon>Cirripedia</taxon>
        <taxon>Thoracica</taxon>
        <taxon>Thoracicalcarea</taxon>
        <taxon>Balanomorpha</taxon>
        <taxon>Balanoidea</taxon>
        <taxon>Balanidae</taxon>
        <taxon>Amphibalaninae</taxon>
        <taxon>Amphibalanus</taxon>
    </lineage>
</organism>
<dbReference type="InterPro" id="IPR032341">
    <property type="entry name" value="MITD1_C"/>
</dbReference>
<dbReference type="EMBL" id="VIIS01001366">
    <property type="protein sequence ID" value="KAF0299429.1"/>
    <property type="molecule type" value="Genomic_DNA"/>
</dbReference>